<sequence length="72" mass="8357">MTPDVAKPVVEELDFVKNFFTKKKFTSRDDLLDWGHCEATKLCFAIIISKSYLGFNQRKQFLILRCERGGVI</sequence>
<accession>A0A396JRT6</accession>
<evidence type="ECO:0000313" key="1">
    <source>
        <dbReference type="EMBL" id="RHN79954.1"/>
    </source>
</evidence>
<protein>
    <submittedName>
        <fullName evidence="1">Uncharacterized protein</fullName>
    </submittedName>
</protein>
<reference evidence="1" key="1">
    <citation type="journal article" date="2018" name="Nat. Plants">
        <title>Whole-genome landscape of Medicago truncatula symbiotic genes.</title>
        <authorList>
            <person name="Pecrix Y."/>
            <person name="Gamas P."/>
            <person name="Carrere S."/>
        </authorList>
    </citation>
    <scope>NUCLEOTIDE SEQUENCE</scope>
    <source>
        <tissue evidence="1">Leaves</tissue>
    </source>
</reference>
<gene>
    <name evidence="1" type="ORF">MtrunA17_Chr1g0182981</name>
</gene>
<name>A0A396JRT6_MEDTR</name>
<dbReference type="EMBL" id="PSQE01000001">
    <property type="protein sequence ID" value="RHN79954.1"/>
    <property type="molecule type" value="Genomic_DNA"/>
</dbReference>
<organism evidence="1">
    <name type="scientific">Medicago truncatula</name>
    <name type="common">Barrel medic</name>
    <name type="synonym">Medicago tribuloides</name>
    <dbReference type="NCBI Taxonomy" id="3880"/>
    <lineage>
        <taxon>Eukaryota</taxon>
        <taxon>Viridiplantae</taxon>
        <taxon>Streptophyta</taxon>
        <taxon>Embryophyta</taxon>
        <taxon>Tracheophyta</taxon>
        <taxon>Spermatophyta</taxon>
        <taxon>Magnoliopsida</taxon>
        <taxon>eudicotyledons</taxon>
        <taxon>Gunneridae</taxon>
        <taxon>Pentapetalae</taxon>
        <taxon>rosids</taxon>
        <taxon>fabids</taxon>
        <taxon>Fabales</taxon>
        <taxon>Fabaceae</taxon>
        <taxon>Papilionoideae</taxon>
        <taxon>50 kb inversion clade</taxon>
        <taxon>NPAAA clade</taxon>
        <taxon>Hologalegina</taxon>
        <taxon>IRL clade</taxon>
        <taxon>Trifolieae</taxon>
        <taxon>Medicago</taxon>
    </lineage>
</organism>
<dbReference type="AlphaFoldDB" id="A0A396JRT6"/>
<proteinExistence type="predicted"/>
<comment type="caution">
    <text evidence="1">The sequence shown here is derived from an EMBL/GenBank/DDBJ whole genome shotgun (WGS) entry which is preliminary data.</text>
</comment>
<dbReference type="Proteomes" id="UP000265566">
    <property type="component" value="Chromosome 1"/>
</dbReference>
<dbReference type="Gramene" id="rna3816">
    <property type="protein sequence ID" value="RHN79954.1"/>
    <property type="gene ID" value="gene3816"/>
</dbReference>